<organism evidence="2">
    <name type="scientific">marine sediment metagenome</name>
    <dbReference type="NCBI Taxonomy" id="412755"/>
    <lineage>
        <taxon>unclassified sequences</taxon>
        <taxon>metagenomes</taxon>
        <taxon>ecological metagenomes</taxon>
    </lineage>
</organism>
<gene>
    <name evidence="2" type="ORF">LCGC14_1779910</name>
</gene>
<keyword evidence="1" id="KW-1133">Transmembrane helix</keyword>
<dbReference type="EMBL" id="LAZR01016814">
    <property type="protein sequence ID" value="KKM02892.1"/>
    <property type="molecule type" value="Genomic_DNA"/>
</dbReference>
<accession>A0A0F9HID6</accession>
<evidence type="ECO:0000313" key="2">
    <source>
        <dbReference type="EMBL" id="KKM02892.1"/>
    </source>
</evidence>
<name>A0A0F9HID6_9ZZZZ</name>
<evidence type="ECO:0000256" key="1">
    <source>
        <dbReference type="SAM" id="Phobius"/>
    </source>
</evidence>
<proteinExistence type="predicted"/>
<protein>
    <recommendedName>
        <fullName evidence="3">MotA/TolQ/ExbB proton channel domain-containing protein</fullName>
    </recommendedName>
</protein>
<keyword evidence="1" id="KW-0472">Membrane</keyword>
<evidence type="ECO:0008006" key="3">
    <source>
        <dbReference type="Google" id="ProtNLM"/>
    </source>
</evidence>
<dbReference type="AlphaFoldDB" id="A0A0F9HID6"/>
<feature type="non-terminal residue" evidence="2">
    <location>
        <position position="85"/>
    </location>
</feature>
<reference evidence="2" key="1">
    <citation type="journal article" date="2015" name="Nature">
        <title>Complex archaea that bridge the gap between prokaryotes and eukaryotes.</title>
        <authorList>
            <person name="Spang A."/>
            <person name="Saw J.H."/>
            <person name="Jorgensen S.L."/>
            <person name="Zaremba-Niedzwiedzka K."/>
            <person name="Martijn J."/>
            <person name="Lind A.E."/>
            <person name="van Eijk R."/>
            <person name="Schleper C."/>
            <person name="Guy L."/>
            <person name="Ettema T.J."/>
        </authorList>
    </citation>
    <scope>NUCLEOTIDE SEQUENCE</scope>
</reference>
<feature type="transmembrane region" description="Helical" evidence="1">
    <location>
        <begin position="20"/>
        <end position="42"/>
    </location>
</feature>
<comment type="caution">
    <text evidence="2">The sequence shown here is derived from an EMBL/GenBank/DDBJ whole genome shotgun (WGS) entry which is preliminary data.</text>
</comment>
<keyword evidence="1" id="KW-0812">Transmembrane</keyword>
<sequence>MFSLSDNLFQVQLLLESGGAVLWIILLTSIVMWSLIIERYIYVFFYHPKQVKSWIETWQQRQDRTSWFAQQIRQGLIAESRVALQ</sequence>